<dbReference type="SUPFAM" id="SSF56059">
    <property type="entry name" value="Glutathione synthetase ATP-binding domain-like"/>
    <property type="match status" value="1"/>
</dbReference>
<protein>
    <submittedName>
        <fullName evidence="1">Uncharacterized protein</fullName>
    </submittedName>
</protein>
<dbReference type="Pfam" id="PF14305">
    <property type="entry name" value="ATPgrasp_TupA"/>
    <property type="match status" value="1"/>
</dbReference>
<gene>
    <name evidence="1" type="ORF">KFQ06_07870</name>
</gene>
<accession>A0ABY5CW63</accession>
<evidence type="ECO:0000313" key="2">
    <source>
        <dbReference type="Proteomes" id="UP001056873"/>
    </source>
</evidence>
<sequence>MSIRAYIKKLSKKLPWYIQDICVYFLKFGRIPNIKHPTTFNEKVLYRKNFKMEAPVFSELADKYRVRRYVEQKIGDNHLIPLLFFTDNPEDLQEFNWQGQSVIVKPNHGAGMYKIVHPPVSAAEVEKIITTAQRWIETDFSHVQREIHYRHISPMILVETLLGDGSVALTDYKFHLFKNANGEFDFVLQVIDDRFSGKLTRRFYVNNFSQVFGCSTLKQSDTELDSENLALALSLSKLLADSFNYVRVDWYIYQGVLYFGEVTFTPVAGFGTGYGKELDRLMGDLWKEWR</sequence>
<dbReference type="Proteomes" id="UP001056873">
    <property type="component" value="Chromosome"/>
</dbReference>
<evidence type="ECO:0000313" key="1">
    <source>
        <dbReference type="EMBL" id="USV02414.1"/>
    </source>
</evidence>
<dbReference type="EMBL" id="CP074347">
    <property type="protein sequence ID" value="USV02414.1"/>
    <property type="molecule type" value="Genomic_DNA"/>
</dbReference>
<keyword evidence="2" id="KW-1185">Reference proteome</keyword>
<name>A0ABY5CW63_9GAMM</name>
<proteinExistence type="predicted"/>
<reference evidence="1" key="1">
    <citation type="journal article" date="2022" name="BMC Genomics">
        <title>Genome sequence of the entomopathogenic Serratia entomophila isolate 626 and characterisation of the species specific itaconate degradation pathway.</title>
        <authorList>
            <person name="Vaughan A.L."/>
            <person name="Altermann E."/>
            <person name="Glare T.R."/>
            <person name="Hurst M.R.H."/>
        </authorList>
    </citation>
    <scope>NUCLEOTIDE SEQUENCE</scope>
    <source>
        <strain evidence="1">626</strain>
    </source>
</reference>
<organism evidence="1 2">
    <name type="scientific">Serratia entomophila</name>
    <dbReference type="NCBI Taxonomy" id="42906"/>
    <lineage>
        <taxon>Bacteria</taxon>
        <taxon>Pseudomonadati</taxon>
        <taxon>Pseudomonadota</taxon>
        <taxon>Gammaproteobacteria</taxon>
        <taxon>Enterobacterales</taxon>
        <taxon>Yersiniaceae</taxon>
        <taxon>Serratia</taxon>
    </lineage>
</organism>
<dbReference type="RefSeq" id="WP_252961669.1">
    <property type="nucleotide sequence ID" value="NZ_CAMIPH010000021.1"/>
</dbReference>
<dbReference type="InterPro" id="IPR029465">
    <property type="entry name" value="ATPgrasp_TupA"/>
</dbReference>